<organism evidence="1 2">
    <name type="scientific">Nitrosomonas supralitoralis</name>
    <dbReference type="NCBI Taxonomy" id="2116706"/>
    <lineage>
        <taxon>Bacteria</taxon>
        <taxon>Pseudomonadati</taxon>
        <taxon>Pseudomonadota</taxon>
        <taxon>Betaproteobacteria</taxon>
        <taxon>Nitrosomonadales</taxon>
        <taxon>Nitrosomonadaceae</taxon>
        <taxon>Nitrosomonas</taxon>
    </lineage>
</organism>
<dbReference type="Gene3D" id="3.30.1780.10">
    <property type="entry name" value="ornithine cyclodeaminase, domain 1"/>
    <property type="match status" value="1"/>
</dbReference>
<gene>
    <name evidence="1" type="ORF">C7H79_07545</name>
</gene>
<dbReference type="GO" id="GO:0005737">
    <property type="term" value="C:cytoplasm"/>
    <property type="evidence" value="ECO:0007669"/>
    <property type="project" value="TreeGrafter"/>
</dbReference>
<reference evidence="1 2" key="1">
    <citation type="submission" date="2018-03" db="EMBL/GenBank/DDBJ databases">
        <title>Draft genome of Nitrosomonas supralitoralis APG5.</title>
        <authorList>
            <person name="Urakawa H."/>
            <person name="Lopez J.V."/>
        </authorList>
    </citation>
    <scope>NUCLEOTIDE SEQUENCE [LARGE SCALE GENOMIC DNA]</scope>
    <source>
        <strain evidence="1 2">APG5</strain>
    </source>
</reference>
<keyword evidence="2" id="KW-1185">Reference proteome</keyword>
<comment type="caution">
    <text evidence="1">The sequence shown here is derived from an EMBL/GenBank/DDBJ whole genome shotgun (WGS) entry which is preliminary data.</text>
</comment>
<dbReference type="InterPro" id="IPR003462">
    <property type="entry name" value="ODC_Mu_crystall"/>
</dbReference>
<name>A0A2P7NVN5_9PROT</name>
<dbReference type="OrthoDB" id="5293744at2"/>
<dbReference type="PIRSF" id="PIRSF001439">
    <property type="entry name" value="CryM"/>
    <property type="match status" value="1"/>
</dbReference>
<dbReference type="PANTHER" id="PTHR13812:SF19">
    <property type="entry name" value="KETIMINE REDUCTASE MU-CRYSTALLIN"/>
    <property type="match status" value="1"/>
</dbReference>
<dbReference type="SUPFAM" id="SSF51735">
    <property type="entry name" value="NAD(P)-binding Rossmann-fold domains"/>
    <property type="match status" value="1"/>
</dbReference>
<dbReference type="InterPro" id="IPR036291">
    <property type="entry name" value="NAD(P)-bd_dom_sf"/>
</dbReference>
<dbReference type="AlphaFoldDB" id="A0A2P7NVN5"/>
<proteinExistence type="predicted"/>
<dbReference type="Gene3D" id="3.40.50.720">
    <property type="entry name" value="NAD(P)-binding Rossmann-like Domain"/>
    <property type="match status" value="1"/>
</dbReference>
<evidence type="ECO:0000313" key="2">
    <source>
        <dbReference type="Proteomes" id="UP000241912"/>
    </source>
</evidence>
<protein>
    <submittedName>
        <fullName evidence="1">Ornithine cyclodeaminase</fullName>
    </submittedName>
</protein>
<evidence type="ECO:0000313" key="1">
    <source>
        <dbReference type="EMBL" id="PSJ17534.1"/>
    </source>
</evidence>
<accession>A0A2P7NVN5</accession>
<dbReference type="EMBL" id="PXXU01000018">
    <property type="protein sequence ID" value="PSJ17534.1"/>
    <property type="molecule type" value="Genomic_DNA"/>
</dbReference>
<dbReference type="RefSeq" id="WP_106706678.1">
    <property type="nucleotide sequence ID" value="NZ_PXXU01000018.1"/>
</dbReference>
<dbReference type="PANTHER" id="PTHR13812">
    <property type="entry name" value="KETIMINE REDUCTASE MU-CRYSTALLIN"/>
    <property type="match status" value="1"/>
</dbReference>
<dbReference type="InterPro" id="IPR023401">
    <property type="entry name" value="ODC_N"/>
</dbReference>
<sequence length="320" mass="34377">MFPLIRYLSQSSLQNLQLTTQDVIASIEYLLFAKIQQQAWDAPKAVITPPDGRYMMATLAAADDPPFLAVKALVLNPDNPKHGLESINSLVTLLDSRSGLPLAIIDGNWITAVRTAGLSAVAAKRLALPDASIAAFIGCGVQAHSHLRALAEIFPLKQIYVFGRGTASRDAFCRSAEKMGMLVIATQTAQEAIQDADLIVTSVTLSPQLVPFLNAHWLKPGAFVTMTDLAAPWLAESMPALDRIIVDDQEQEASMPKPLVDPALVRGDLTGLVTGNAESRQSAEERIAFVFRGLAVGDLAVTGLAYRRACERSEGIMIGS</sequence>
<dbReference type="Proteomes" id="UP000241912">
    <property type="component" value="Unassembled WGS sequence"/>
</dbReference>
<dbReference type="Pfam" id="PF02423">
    <property type="entry name" value="OCD_Mu_crystall"/>
    <property type="match status" value="1"/>
</dbReference>